<evidence type="ECO:0000256" key="1">
    <source>
        <dbReference type="SAM" id="MobiDB-lite"/>
    </source>
</evidence>
<dbReference type="AlphaFoldDB" id="A0A846TNC1"/>
<protein>
    <recommendedName>
        <fullName evidence="4">Spore coat protein CotO</fullName>
    </recommendedName>
</protein>
<reference evidence="2 3" key="1">
    <citation type="submission" date="2020-03" db="EMBL/GenBank/DDBJ databases">
        <authorList>
            <person name="Sun Q."/>
        </authorList>
    </citation>
    <scope>NUCLEOTIDE SEQUENCE [LARGE SCALE GENOMIC DNA]</scope>
    <source>
        <strain evidence="2 3">KACC 21451</strain>
    </source>
</reference>
<feature type="compositionally biased region" description="Basic and acidic residues" evidence="1">
    <location>
        <begin position="65"/>
        <end position="78"/>
    </location>
</feature>
<dbReference type="EMBL" id="JAAVUM010000015">
    <property type="protein sequence ID" value="NKE07404.1"/>
    <property type="molecule type" value="Genomic_DNA"/>
</dbReference>
<feature type="region of interest" description="Disordered" evidence="1">
    <location>
        <begin position="58"/>
        <end position="78"/>
    </location>
</feature>
<organism evidence="2 3">
    <name type="scientific">Mesobacillus selenatarsenatis</name>
    <dbReference type="NCBI Taxonomy" id="388741"/>
    <lineage>
        <taxon>Bacteria</taxon>
        <taxon>Bacillati</taxon>
        <taxon>Bacillota</taxon>
        <taxon>Bacilli</taxon>
        <taxon>Bacillales</taxon>
        <taxon>Bacillaceae</taxon>
        <taxon>Mesobacillus</taxon>
    </lineage>
</organism>
<evidence type="ECO:0000313" key="2">
    <source>
        <dbReference type="EMBL" id="NKE07404.1"/>
    </source>
</evidence>
<gene>
    <name evidence="2" type="ORF">GWK17_18305</name>
</gene>
<proteinExistence type="predicted"/>
<feature type="region of interest" description="Disordered" evidence="1">
    <location>
        <begin position="1"/>
        <end position="26"/>
    </location>
</feature>
<sequence>MGRKRSRKQSPLFYINQPNIDLPQPDMQRNFSLKNSEVMSEDQLSDDTLESTNVEIEPNENAGEEIYHEPESQDAPKKRNFNEYTLEGKINHLKLVPAAVAKVKYEFITIERSYKGYFLEIKGDVLIIHSISPRKKSVSILKEDLVDIKRVGL</sequence>
<dbReference type="Proteomes" id="UP000587942">
    <property type="component" value="Unassembled WGS sequence"/>
</dbReference>
<dbReference type="RefSeq" id="WP_167833801.1">
    <property type="nucleotide sequence ID" value="NZ_JAAVUM010000015.1"/>
</dbReference>
<name>A0A846TNC1_9BACI</name>
<evidence type="ECO:0000313" key="3">
    <source>
        <dbReference type="Proteomes" id="UP000587942"/>
    </source>
</evidence>
<accession>A0A846TNC1</accession>
<evidence type="ECO:0008006" key="4">
    <source>
        <dbReference type="Google" id="ProtNLM"/>
    </source>
</evidence>
<comment type="caution">
    <text evidence="2">The sequence shown here is derived from an EMBL/GenBank/DDBJ whole genome shotgun (WGS) entry which is preliminary data.</text>
</comment>